<dbReference type="AlphaFoldDB" id="A0A1V6SRB3"/>
<name>A0A1V6SRB3_9EURO</name>
<feature type="region of interest" description="Disordered" evidence="1">
    <location>
        <begin position="79"/>
        <end position="202"/>
    </location>
</feature>
<proteinExistence type="predicted"/>
<dbReference type="Pfam" id="PF25597">
    <property type="entry name" value="SH3_retrovirus"/>
    <property type="match status" value="1"/>
</dbReference>
<evidence type="ECO:0000313" key="3">
    <source>
        <dbReference type="EMBL" id="OQE16575.1"/>
    </source>
</evidence>
<evidence type="ECO:0000256" key="1">
    <source>
        <dbReference type="SAM" id="MobiDB-lite"/>
    </source>
</evidence>
<accession>A0A1V6SRB3</accession>
<organism evidence="3 4">
    <name type="scientific">Penicillium flavigenum</name>
    <dbReference type="NCBI Taxonomy" id="254877"/>
    <lineage>
        <taxon>Eukaryota</taxon>
        <taxon>Fungi</taxon>
        <taxon>Dikarya</taxon>
        <taxon>Ascomycota</taxon>
        <taxon>Pezizomycotina</taxon>
        <taxon>Eurotiomycetes</taxon>
        <taxon>Eurotiomycetidae</taxon>
        <taxon>Eurotiales</taxon>
        <taxon>Aspergillaceae</taxon>
        <taxon>Penicillium</taxon>
    </lineage>
</organism>
<keyword evidence="4" id="KW-1185">Reference proteome</keyword>
<gene>
    <name evidence="3" type="ORF">PENFLA_c027G07606</name>
</gene>
<sequence>MHPRAEIGFLVGYRASNIWKIWFPHSGKVKHIRDAVINKTRKYAPKYDQYKPIPLPLVRQPQELTTEEITQVINHEITSQQTSTMEESQGMQDRDNHQQHDSQQDNHQQAQENPQQAQDAPQEVIQEATSKASAQRETTPTPPGAFPEDQDLPPLPITPPQEEEANTSSGQGVDIQADQEDPAHQDQTQYEDQAQHEPTPNPIEDELERQLQSKLLAPSREIGTATPREIHLYQQKVGSAGYTTTITRPDATKATARLAQFLTNPGPQHQQAANRVITYLYTTRNLAIEYSAGAASAGMDSVQFASDTSYGDHSNRRSSARYICQAYGGPVD</sequence>
<feature type="domain" description="Retroviral polymerase SH3-like" evidence="2">
    <location>
        <begin position="2"/>
        <end position="47"/>
    </location>
</feature>
<evidence type="ECO:0000259" key="2">
    <source>
        <dbReference type="Pfam" id="PF25597"/>
    </source>
</evidence>
<dbReference type="STRING" id="254877.A0A1V6SRB3"/>
<feature type="compositionally biased region" description="Basic and acidic residues" evidence="1">
    <location>
        <begin position="92"/>
        <end position="104"/>
    </location>
</feature>
<dbReference type="Proteomes" id="UP000191342">
    <property type="component" value="Unassembled WGS sequence"/>
</dbReference>
<reference evidence="4" key="1">
    <citation type="journal article" date="2017" name="Nat. Microbiol.">
        <title>Global analysis of biosynthetic gene clusters reveals vast potential of secondary metabolite production in Penicillium species.</title>
        <authorList>
            <person name="Nielsen J.C."/>
            <person name="Grijseels S."/>
            <person name="Prigent S."/>
            <person name="Ji B."/>
            <person name="Dainat J."/>
            <person name="Nielsen K.F."/>
            <person name="Frisvad J.C."/>
            <person name="Workman M."/>
            <person name="Nielsen J."/>
        </authorList>
    </citation>
    <scope>NUCLEOTIDE SEQUENCE [LARGE SCALE GENOMIC DNA]</scope>
    <source>
        <strain evidence="4">IBT 14082</strain>
    </source>
</reference>
<feature type="compositionally biased region" description="Low complexity" evidence="1">
    <location>
        <begin position="105"/>
        <end position="122"/>
    </location>
</feature>
<protein>
    <recommendedName>
        <fullName evidence="2">Retroviral polymerase SH3-like domain-containing protein</fullName>
    </recommendedName>
</protein>
<dbReference type="EMBL" id="MLQL01000027">
    <property type="protein sequence ID" value="OQE16575.1"/>
    <property type="molecule type" value="Genomic_DNA"/>
</dbReference>
<feature type="compositionally biased region" description="Polar residues" evidence="1">
    <location>
        <begin position="127"/>
        <end position="139"/>
    </location>
</feature>
<comment type="caution">
    <text evidence="3">The sequence shown here is derived from an EMBL/GenBank/DDBJ whole genome shotgun (WGS) entry which is preliminary data.</text>
</comment>
<feature type="compositionally biased region" description="Polar residues" evidence="1">
    <location>
        <begin position="79"/>
        <end position="91"/>
    </location>
</feature>
<evidence type="ECO:0000313" key="4">
    <source>
        <dbReference type="Proteomes" id="UP000191342"/>
    </source>
</evidence>
<dbReference type="InterPro" id="IPR057670">
    <property type="entry name" value="SH3_retrovirus"/>
</dbReference>
<feature type="compositionally biased region" description="Polar residues" evidence="1">
    <location>
        <begin position="185"/>
        <end position="198"/>
    </location>
</feature>
<dbReference type="OrthoDB" id="4356562at2759"/>